<sequence length="252" mass="28655">MSKLSPQAQKIIKDYLVLPFPDHAISAPYFNNQRVKMRAALRVLIGKGSSQDIVEEAQIISLRDKIDLEKLNNTDLKKFLVEHNLGVDCSALAYYILDAENQARGLGLLKKQIIFTNAKNPFRKILAKLRPVENISVAVLADDKNSKIVTLDTIQAGDLIILWRTGKDHKLNHILIVHQVDGNKISYVHSFRWSKDGLYDHGVQQGTVTISDKSKSLAEQIWEEKNKIGEENETWRHVQLAEPVEIRRLNAF</sequence>
<reference evidence="1 2" key="1">
    <citation type="journal article" date="2016" name="Nat. Commun.">
        <title>Thousands of microbial genomes shed light on interconnected biogeochemical processes in an aquifer system.</title>
        <authorList>
            <person name="Anantharaman K."/>
            <person name="Brown C.T."/>
            <person name="Hug L.A."/>
            <person name="Sharon I."/>
            <person name="Castelle C.J."/>
            <person name="Probst A.J."/>
            <person name="Thomas B.C."/>
            <person name="Singh A."/>
            <person name="Wilkins M.J."/>
            <person name="Karaoz U."/>
            <person name="Brodie E.L."/>
            <person name="Williams K.H."/>
            <person name="Hubbard S.S."/>
            <person name="Banfield J.F."/>
        </authorList>
    </citation>
    <scope>NUCLEOTIDE SEQUENCE [LARGE SCALE GENOMIC DNA]</scope>
</reference>
<evidence type="ECO:0000313" key="1">
    <source>
        <dbReference type="EMBL" id="OGH77335.1"/>
    </source>
</evidence>
<organism evidence="1 2">
    <name type="scientific">Candidatus Magasanikbacteria bacterium RIFCSPLOWO2_01_FULL_40_15</name>
    <dbReference type="NCBI Taxonomy" id="1798686"/>
    <lineage>
        <taxon>Bacteria</taxon>
        <taxon>Candidatus Magasanikiibacteriota</taxon>
    </lineage>
</organism>
<name>A0A1F6N053_9BACT</name>
<gene>
    <name evidence="1" type="ORF">A2983_01370</name>
</gene>
<dbReference type="Proteomes" id="UP000177040">
    <property type="component" value="Unassembled WGS sequence"/>
</dbReference>
<accession>A0A1F6N053</accession>
<evidence type="ECO:0000313" key="2">
    <source>
        <dbReference type="Proteomes" id="UP000177040"/>
    </source>
</evidence>
<proteinExistence type="predicted"/>
<dbReference type="AlphaFoldDB" id="A0A1F6N053"/>
<comment type="caution">
    <text evidence="1">The sequence shown here is derived from an EMBL/GenBank/DDBJ whole genome shotgun (WGS) entry which is preliminary data.</text>
</comment>
<dbReference type="EMBL" id="MFQH01000024">
    <property type="protein sequence ID" value="OGH77335.1"/>
    <property type="molecule type" value="Genomic_DNA"/>
</dbReference>
<protein>
    <submittedName>
        <fullName evidence="1">Uncharacterized protein</fullName>
    </submittedName>
</protein>